<protein>
    <recommendedName>
        <fullName evidence="4">SREBP regulating gene protein</fullName>
    </recommendedName>
</protein>
<sequence length="175" mass="18488">MPRSRGGAVRSPRLLAVSIALRAVGVDAGIFSAYTKTLDERECTCNCCIKERRRPTELPALSPYKCAAAPENDPKMDLYGCSNTCSVVNDPIFPSATTLEMNRFCFYHCTPTVGGSDSAVAAAMSNQQGSSMSSGGSLVDSPCVSLSGDALRKAISSDHNGQDTPACRLIEVSLN</sequence>
<dbReference type="EMBL" id="CAUYUJ010018737">
    <property type="protein sequence ID" value="CAK0885954.1"/>
    <property type="molecule type" value="Genomic_DNA"/>
</dbReference>
<reference evidence="2" key="1">
    <citation type="submission" date="2023-10" db="EMBL/GenBank/DDBJ databases">
        <authorList>
            <person name="Chen Y."/>
            <person name="Shah S."/>
            <person name="Dougan E. K."/>
            <person name="Thang M."/>
            <person name="Chan C."/>
        </authorList>
    </citation>
    <scope>NUCLEOTIDE SEQUENCE [LARGE SCALE GENOMIC DNA]</scope>
</reference>
<proteinExistence type="predicted"/>
<comment type="caution">
    <text evidence="2">The sequence shown here is derived from an EMBL/GenBank/DDBJ whole genome shotgun (WGS) entry which is preliminary data.</text>
</comment>
<organism evidence="2 3">
    <name type="scientific">Prorocentrum cordatum</name>
    <dbReference type="NCBI Taxonomy" id="2364126"/>
    <lineage>
        <taxon>Eukaryota</taxon>
        <taxon>Sar</taxon>
        <taxon>Alveolata</taxon>
        <taxon>Dinophyceae</taxon>
        <taxon>Prorocentrales</taxon>
        <taxon>Prorocentraceae</taxon>
        <taxon>Prorocentrum</taxon>
    </lineage>
</organism>
<keyword evidence="1" id="KW-0732">Signal</keyword>
<dbReference type="Proteomes" id="UP001189429">
    <property type="component" value="Unassembled WGS sequence"/>
</dbReference>
<keyword evidence="3" id="KW-1185">Reference proteome</keyword>
<feature type="signal peptide" evidence="1">
    <location>
        <begin position="1"/>
        <end position="28"/>
    </location>
</feature>
<evidence type="ECO:0008006" key="4">
    <source>
        <dbReference type="Google" id="ProtNLM"/>
    </source>
</evidence>
<name>A0ABN9WHK9_9DINO</name>
<feature type="non-terminal residue" evidence="2">
    <location>
        <position position="175"/>
    </location>
</feature>
<accession>A0ABN9WHK9</accession>
<evidence type="ECO:0000313" key="3">
    <source>
        <dbReference type="Proteomes" id="UP001189429"/>
    </source>
</evidence>
<evidence type="ECO:0000313" key="2">
    <source>
        <dbReference type="EMBL" id="CAK0885954.1"/>
    </source>
</evidence>
<feature type="chain" id="PRO_5045901745" description="SREBP regulating gene protein" evidence="1">
    <location>
        <begin position="29"/>
        <end position="175"/>
    </location>
</feature>
<evidence type="ECO:0000256" key="1">
    <source>
        <dbReference type="SAM" id="SignalP"/>
    </source>
</evidence>
<gene>
    <name evidence="2" type="ORF">PCOR1329_LOCUS67423</name>
</gene>